<dbReference type="AlphaFoldDB" id="A0A316KYZ1"/>
<evidence type="ECO:0000313" key="2">
    <source>
        <dbReference type="EMBL" id="PWL39487.1"/>
    </source>
</evidence>
<comment type="caution">
    <text evidence="2">The sequence shown here is derived from an EMBL/GenBank/DDBJ whole genome shotgun (WGS) entry which is preliminary data.</text>
</comment>
<keyword evidence="3" id="KW-1185">Reference proteome</keyword>
<reference evidence="2 3" key="1">
    <citation type="submission" date="2018-05" db="EMBL/GenBank/DDBJ databases">
        <title>Complete genome sequence of Flagellimonas aquimarina ECD12 isolated from seaweed Ecklonia cava.</title>
        <authorList>
            <person name="Choi S."/>
            <person name="Seong C."/>
        </authorList>
    </citation>
    <scope>NUCLEOTIDE SEQUENCE [LARGE SCALE GENOMIC DNA]</scope>
    <source>
        <strain evidence="2 3">ECD12</strain>
    </source>
</reference>
<dbReference type="EMBL" id="QGEG01000001">
    <property type="protein sequence ID" value="PWL39487.1"/>
    <property type="molecule type" value="Genomic_DNA"/>
</dbReference>
<proteinExistence type="predicted"/>
<dbReference type="Pfam" id="PF13290">
    <property type="entry name" value="CHB_HEX_C_1"/>
    <property type="match status" value="1"/>
</dbReference>
<name>A0A316KYZ1_9FLAO</name>
<sequence>MTVLGLKLNTAIGTFGKIAKGTALIFFFSLTTLSCQSKKPIFLNESAIQLSLPIVHIDSSLFRNSALVKVDLAYDNAILRYTTDGSNVTENASSYGAPLKITTTTHLKVRAFHKDFKPSEELAMVIRKMSKDISNAAININPGPNENYKGSGENTLIDGLKGTVNFRNGAKWLGFQENEIVVDLKFSEPILVEKLIMSVLQDQGSWIFLPASISVKSKKGNIGAIELNSGDEAKSKTMDFIEVPVQKEKYSELTITISSLKEIPGWHPGKGTLPWVFVDEIIVE</sequence>
<dbReference type="RefSeq" id="WP_109659423.1">
    <property type="nucleotide sequence ID" value="NZ_QGEG01000001.1"/>
</dbReference>
<dbReference type="PROSITE" id="PS51257">
    <property type="entry name" value="PROKAR_LIPOPROTEIN"/>
    <property type="match status" value="1"/>
</dbReference>
<gene>
    <name evidence="2" type="ORF">DKG77_01220</name>
</gene>
<organism evidence="2 3">
    <name type="scientific">Flagellimonas aquimarina</name>
    <dbReference type="NCBI Taxonomy" id="2201895"/>
    <lineage>
        <taxon>Bacteria</taxon>
        <taxon>Pseudomonadati</taxon>
        <taxon>Bacteroidota</taxon>
        <taxon>Flavobacteriia</taxon>
        <taxon>Flavobacteriales</taxon>
        <taxon>Flavobacteriaceae</taxon>
        <taxon>Flagellimonas</taxon>
    </lineage>
</organism>
<dbReference type="Proteomes" id="UP000245762">
    <property type="component" value="Unassembled WGS sequence"/>
</dbReference>
<evidence type="ECO:0000313" key="3">
    <source>
        <dbReference type="Proteomes" id="UP000245762"/>
    </source>
</evidence>
<evidence type="ECO:0000259" key="1">
    <source>
        <dbReference type="Pfam" id="PF13290"/>
    </source>
</evidence>
<dbReference type="OrthoDB" id="9806464at2"/>
<accession>A0A316KYZ1</accession>
<feature type="domain" description="GH29D-like beta-sandwich" evidence="1">
    <location>
        <begin position="66"/>
        <end position="118"/>
    </location>
</feature>
<protein>
    <recommendedName>
        <fullName evidence="1">GH29D-like beta-sandwich domain-containing protein</fullName>
    </recommendedName>
</protein>
<dbReference type="InterPro" id="IPR059177">
    <property type="entry name" value="GH29D-like_dom"/>
</dbReference>